<evidence type="ECO:0000256" key="1">
    <source>
        <dbReference type="ARBA" id="ARBA00004150"/>
    </source>
</evidence>
<dbReference type="VEuPathDB" id="VectorBase:SSCA006498"/>
<dbReference type="InterPro" id="IPR038260">
    <property type="entry name" value="Vps53_C_sf"/>
</dbReference>
<evidence type="ECO:0000256" key="9">
    <source>
        <dbReference type="SAM" id="MobiDB-lite"/>
    </source>
</evidence>
<dbReference type="Pfam" id="PF16854">
    <property type="entry name" value="VPS53_C"/>
    <property type="match status" value="1"/>
</dbReference>
<feature type="domain" description="Vps53 N-terminal" evidence="10">
    <location>
        <begin position="24"/>
        <end position="398"/>
    </location>
</feature>
<accession>A0A132AC74</accession>
<evidence type="ECO:0000313" key="13">
    <source>
        <dbReference type="EMBL" id="KPM08507.1"/>
    </source>
</evidence>
<evidence type="ECO:0000259" key="10">
    <source>
        <dbReference type="Pfam" id="PF04100"/>
    </source>
</evidence>
<reference evidence="12" key="3">
    <citation type="submission" date="2020-01" db="EMBL/GenBank/DDBJ databases">
        <authorList>
            <person name="Korhonen P.K.K."/>
            <person name="Guangxu M.G."/>
            <person name="Wang T.W."/>
            <person name="Stroehlein A.J.S."/>
            <person name="Young N.D."/>
            <person name="Ang C.-S.A."/>
            <person name="Fernando D.W.F."/>
            <person name="Lu H.L."/>
            <person name="Taylor S.T."/>
            <person name="Ehtesham M.E.M."/>
            <person name="Najaraj S.H.N."/>
            <person name="Harsha G.H.G."/>
            <person name="Madugundu A.M."/>
            <person name="Renuse S.R."/>
            <person name="Holt D.H."/>
            <person name="Pandey A.P."/>
            <person name="Papenfuss A.P."/>
            <person name="Gasser R.B.G."/>
            <person name="Fischer K.F."/>
        </authorList>
    </citation>
    <scope>NUCLEOTIDE SEQUENCE</scope>
    <source>
        <strain evidence="12">SSS_KF_BRIS2020</strain>
    </source>
</reference>
<dbReference type="InterPro" id="IPR039766">
    <property type="entry name" value="Vps53"/>
</dbReference>
<sequence>MDIEQHVNNVLENMILNNDSGSQNEMTTIEYINKIFPNEQSLSNIDELLRILKDKINILDNEIRQDICSQKISEENGRKTLENARNLILNLSNVITEIKNQAKQSEKIVNEITCNIKQLDNAKRNLTLSIIMLNNLHILVQGTIILKETSKKRQYSAASKTLQGILDVLKQFDRFKHIPHIAKLTTDIDECCKTLGEQILSDFHETFDVKNVSRALSQNQIQSLAEGCLVLSILEPKYKQQLITWLVDMELAEYKALFRENQDISWLDKIDNRFSWLKKHLMTFEEKMGFLFPPSWEISECIAVKFCEITRNDLIKVMSNRFIKLDVNILLPAISKATAFEKLLSQRFIGSTIQEKNEKDKKSSFTGLITVCFENYLNIYVEAQDKNFEKLMNQFTDDLQKSTTAMEKAEIYASSGKLFTQYKNCLIQCISLSNRLPLVMLSNTFQKYLREYANRILQNTIPRIGTNISLVSLSATLTNSSAGSGSVFSAATSAAGLIQTFLKDLENKSYSIGEIIQICCIILTANYCRETTRQLEKKIQEKIDQTLIEKIDMSSECDIFQGIISNCIQLLSHSIESCCEKPLSVMVKTVWSNMGTPSGHSQYVSSLINIFHQYFPVIRENLLDVPDLFHNFCLKFSDVFIKKFVSNIYKCKPLSQGAAEQLLLDSHTLKKILLDQPEFKSKQKNTTPAVYINSVTSGMTKAEMILKIVLVPSNPADLFVDNYFKLFQAKDLGEFQKIIEMKGLKKSESVLLFDLFKKKMIAKHFEENEVIDNDDRKDSWIQKSSSLSNIEQSANTNETKMNDTTANPIDSNRIKKLEKLIKKRL</sequence>
<comment type="similarity">
    <text evidence="3">Belongs to the VPS53 family.</text>
</comment>
<dbReference type="Gene3D" id="1.10.357.110">
    <property type="entry name" value="Vacuolar protein sorting-associated protein 53, C-terminus"/>
    <property type="match status" value="1"/>
</dbReference>
<dbReference type="GO" id="GO:0010008">
    <property type="term" value="C:endosome membrane"/>
    <property type="evidence" value="ECO:0007669"/>
    <property type="project" value="UniProtKB-SubCell"/>
</dbReference>
<dbReference type="EnsemblMetazoa" id="SSS_4557s_mrna">
    <property type="protein sequence ID" value="KAF7487891.1"/>
    <property type="gene ID" value="SSS_4557"/>
</dbReference>
<evidence type="ECO:0000256" key="3">
    <source>
        <dbReference type="ARBA" id="ARBA00008628"/>
    </source>
</evidence>
<dbReference type="EMBL" id="WVUK01000066">
    <property type="protein sequence ID" value="KAF7487891.1"/>
    <property type="molecule type" value="Genomic_DNA"/>
</dbReference>
<evidence type="ECO:0000313" key="16">
    <source>
        <dbReference type="Proteomes" id="UP000616769"/>
    </source>
</evidence>
<dbReference type="GO" id="GO:0005829">
    <property type="term" value="C:cytosol"/>
    <property type="evidence" value="ECO:0007669"/>
    <property type="project" value="GOC"/>
</dbReference>
<keyword evidence="8" id="KW-0175">Coiled coil</keyword>
<evidence type="ECO:0000256" key="2">
    <source>
        <dbReference type="ARBA" id="ARBA00004481"/>
    </source>
</evidence>
<dbReference type="PANTHER" id="PTHR12820:SF0">
    <property type="entry name" value="VACUOLAR PROTEIN SORTING-ASSOCIATED PROTEIN 53 HOMOLOG"/>
    <property type="match status" value="1"/>
</dbReference>
<keyword evidence="5" id="KW-0967">Endosome</keyword>
<dbReference type="Proteomes" id="UP000616769">
    <property type="component" value="Unassembled WGS sequence"/>
</dbReference>
<evidence type="ECO:0000256" key="7">
    <source>
        <dbReference type="ARBA" id="ARBA00023136"/>
    </source>
</evidence>
<dbReference type="GO" id="GO:0042147">
    <property type="term" value="P:retrograde transport, endosome to Golgi"/>
    <property type="evidence" value="ECO:0007669"/>
    <property type="project" value="InterPro"/>
</dbReference>
<dbReference type="GO" id="GO:0000938">
    <property type="term" value="C:GARP complex"/>
    <property type="evidence" value="ECO:0007669"/>
    <property type="project" value="InterPro"/>
</dbReference>
<proteinExistence type="inferred from homology"/>
<dbReference type="InterPro" id="IPR007234">
    <property type="entry name" value="Vps53_N"/>
</dbReference>
<dbReference type="EMBL" id="JXLN01012453">
    <property type="protein sequence ID" value="KPM08507.1"/>
    <property type="molecule type" value="Genomic_DNA"/>
</dbReference>
<keyword evidence="15" id="KW-1185">Reference proteome</keyword>
<evidence type="ECO:0000256" key="6">
    <source>
        <dbReference type="ARBA" id="ARBA00023034"/>
    </source>
</evidence>
<protein>
    <recommendedName>
        <fullName evidence="4">Vacuolar protein sorting-associated protein 53 homolog</fullName>
    </recommendedName>
</protein>
<dbReference type="PANTHER" id="PTHR12820">
    <property type="entry name" value="VACUOLAR SORTING PROTEIN 53"/>
    <property type="match status" value="1"/>
</dbReference>
<dbReference type="OrthoDB" id="10261632at2759"/>
<dbReference type="InterPro" id="IPR031745">
    <property type="entry name" value="Vps53_C"/>
</dbReference>
<reference evidence="15" key="2">
    <citation type="journal article" date="2020" name="PLoS Negl. Trop. Dis.">
        <title>High-quality nuclear genome for Sarcoptes scabiei-A critical resource for a neglected parasite.</title>
        <authorList>
            <person name="Korhonen P.K."/>
            <person name="Gasser R.B."/>
            <person name="Ma G."/>
            <person name="Wang T."/>
            <person name="Stroehlein A.J."/>
            <person name="Young N.D."/>
            <person name="Ang C.S."/>
            <person name="Fernando D.D."/>
            <person name="Lu H.C."/>
            <person name="Taylor S."/>
            <person name="Reynolds S.L."/>
            <person name="Mofiz E."/>
            <person name="Najaraj S.H."/>
            <person name="Gowda H."/>
            <person name="Madugundu A."/>
            <person name="Renuse S."/>
            <person name="Holt D."/>
            <person name="Pandey A."/>
            <person name="Papenfuss A.T."/>
            <person name="Fischer K."/>
        </authorList>
    </citation>
    <scope>NUCLEOTIDE SEQUENCE [LARGE SCALE GENOMIC DNA]</scope>
</reference>
<keyword evidence="6" id="KW-0333">Golgi apparatus</keyword>
<comment type="subcellular location">
    <subcellularLocation>
        <location evidence="2">Endosome membrane</location>
        <topology evidence="2">Peripheral membrane protein</topology>
    </subcellularLocation>
    <subcellularLocation>
        <location evidence="1">Golgi apparatus</location>
        <location evidence="1">trans-Golgi network membrane</location>
        <topology evidence="1">Peripheral membrane protein</topology>
    </subcellularLocation>
</comment>
<dbReference type="Pfam" id="PF04100">
    <property type="entry name" value="Vps53_N"/>
    <property type="match status" value="1"/>
</dbReference>
<evidence type="ECO:0000256" key="8">
    <source>
        <dbReference type="SAM" id="Coils"/>
    </source>
</evidence>
<keyword evidence="7" id="KW-0472">Membrane</keyword>
<reference evidence="14" key="4">
    <citation type="submission" date="2022-06" db="UniProtKB">
        <authorList>
            <consortium name="EnsemblMetazoa"/>
        </authorList>
    </citation>
    <scope>IDENTIFICATION</scope>
</reference>
<organism evidence="13 16">
    <name type="scientific">Sarcoptes scabiei</name>
    <name type="common">Itch mite</name>
    <name type="synonym">Acarus scabiei</name>
    <dbReference type="NCBI Taxonomy" id="52283"/>
    <lineage>
        <taxon>Eukaryota</taxon>
        <taxon>Metazoa</taxon>
        <taxon>Ecdysozoa</taxon>
        <taxon>Arthropoda</taxon>
        <taxon>Chelicerata</taxon>
        <taxon>Arachnida</taxon>
        <taxon>Acari</taxon>
        <taxon>Acariformes</taxon>
        <taxon>Sarcoptiformes</taxon>
        <taxon>Astigmata</taxon>
        <taxon>Psoroptidia</taxon>
        <taxon>Sarcoptoidea</taxon>
        <taxon>Sarcoptidae</taxon>
        <taxon>Sarcoptinae</taxon>
        <taxon>Sarcoptes</taxon>
    </lineage>
</organism>
<evidence type="ECO:0000313" key="15">
    <source>
        <dbReference type="Proteomes" id="UP000070412"/>
    </source>
</evidence>
<feature type="region of interest" description="Disordered" evidence="9">
    <location>
        <begin position="787"/>
        <end position="808"/>
    </location>
</feature>
<gene>
    <name evidence="13" type="ORF">QR98_0070280</name>
    <name evidence="12" type="ORF">SSS_4557</name>
</gene>
<reference evidence="13 16" key="1">
    <citation type="journal article" date="2015" name="Parasit. Vectors">
        <title>Draft genome of the scabies mite.</title>
        <authorList>
            <person name="Rider S.D.Jr."/>
            <person name="Morgan M.S."/>
            <person name="Arlian L.G."/>
        </authorList>
    </citation>
    <scope>NUCLEOTIDE SEQUENCE [LARGE SCALE GENOMIC DNA]</scope>
    <source>
        <strain evidence="13">Arlian Lab</strain>
    </source>
</reference>
<evidence type="ECO:0000313" key="14">
    <source>
        <dbReference type="EnsemblMetazoa" id="KAF7487891.1"/>
    </source>
</evidence>
<feature type="domain" description="Vps53 C-terminal" evidence="11">
    <location>
        <begin position="660"/>
        <end position="744"/>
    </location>
</feature>
<name>A0A132AC74_SARSC</name>
<feature type="coiled-coil region" evidence="8">
    <location>
        <begin position="42"/>
        <end position="101"/>
    </location>
</feature>
<dbReference type="Proteomes" id="UP000070412">
    <property type="component" value="Unassembled WGS sequence"/>
</dbReference>
<evidence type="ECO:0000313" key="12">
    <source>
        <dbReference type="EMBL" id="KAF7487891.1"/>
    </source>
</evidence>
<evidence type="ECO:0000256" key="5">
    <source>
        <dbReference type="ARBA" id="ARBA00022753"/>
    </source>
</evidence>
<dbReference type="AlphaFoldDB" id="A0A132AC74"/>
<evidence type="ECO:0000259" key="11">
    <source>
        <dbReference type="Pfam" id="PF16854"/>
    </source>
</evidence>
<evidence type="ECO:0000256" key="4">
    <source>
        <dbReference type="ARBA" id="ARBA00014103"/>
    </source>
</evidence>